<dbReference type="PANTHER" id="PTHR39430:SF1">
    <property type="entry name" value="PROTEASE"/>
    <property type="match status" value="1"/>
</dbReference>
<gene>
    <name evidence="3" type="ORF">WG900_01410</name>
</gene>
<sequence length="298" mass="31874">MPMIDPAAPQPGKPPLWRKVWEFPLVAMIVSLALVIAAIFGSGWLFSDLPKRMDKVSAIAIQGTAATLLVVLVMKYLISRLGRHKQDDFPLAPAMMDWTRGLVIGSGLMALAVGIAALLGVYRITGWGTGRDLVLVLFSAGLVAGFVEESLFRGVLFRWIEEMLGSWGALAITSFLFGFAHFFNDNATVFSSVAIALEAGIMLGACYMLTRSLWLAVGLHMGWNVTQGYVFAVPVSGHPVQGMVRAELSGHPLLSGGAFGLEASVIGLGVATAAGLWLLRRAIAAGQLRPPMWARPKG</sequence>
<feature type="transmembrane region" description="Helical" evidence="1">
    <location>
        <begin position="98"/>
        <end position="121"/>
    </location>
</feature>
<feature type="domain" description="CAAX prenyl protease 2/Lysostaphin resistance protein A-like" evidence="2">
    <location>
        <begin position="133"/>
        <end position="225"/>
    </location>
</feature>
<dbReference type="InterPro" id="IPR003675">
    <property type="entry name" value="Rce1/LyrA-like_dom"/>
</dbReference>
<keyword evidence="1" id="KW-1133">Transmembrane helix</keyword>
<dbReference type="Proteomes" id="UP001379235">
    <property type="component" value="Unassembled WGS sequence"/>
</dbReference>
<reference evidence="3 4" key="1">
    <citation type="submission" date="2024-03" db="EMBL/GenBank/DDBJ databases">
        <authorList>
            <person name="Jo J.-H."/>
        </authorList>
    </citation>
    <scope>NUCLEOTIDE SEQUENCE [LARGE SCALE GENOMIC DNA]</scope>
    <source>
        <strain evidence="3 4">AS3R-12</strain>
    </source>
</reference>
<dbReference type="Pfam" id="PF02517">
    <property type="entry name" value="Rce1-like"/>
    <property type="match status" value="1"/>
</dbReference>
<feature type="transmembrane region" description="Helical" evidence="1">
    <location>
        <begin position="164"/>
        <end position="183"/>
    </location>
</feature>
<feature type="transmembrane region" description="Helical" evidence="1">
    <location>
        <begin position="58"/>
        <end position="78"/>
    </location>
</feature>
<feature type="transmembrane region" description="Helical" evidence="1">
    <location>
        <begin position="21"/>
        <end position="46"/>
    </location>
</feature>
<feature type="transmembrane region" description="Helical" evidence="1">
    <location>
        <begin position="133"/>
        <end position="152"/>
    </location>
</feature>
<accession>A0ABU8S4Q2</accession>
<feature type="transmembrane region" description="Helical" evidence="1">
    <location>
        <begin position="253"/>
        <end position="279"/>
    </location>
</feature>
<keyword evidence="4" id="KW-1185">Reference proteome</keyword>
<feature type="transmembrane region" description="Helical" evidence="1">
    <location>
        <begin position="189"/>
        <end position="206"/>
    </location>
</feature>
<keyword evidence="1" id="KW-0472">Membrane</keyword>
<protein>
    <submittedName>
        <fullName evidence="3">Type II CAAX endopeptidase family protein</fullName>
    </submittedName>
</protein>
<keyword evidence="1" id="KW-0812">Transmembrane</keyword>
<name>A0ABU8S4Q2_9SPHN</name>
<evidence type="ECO:0000313" key="4">
    <source>
        <dbReference type="Proteomes" id="UP001379235"/>
    </source>
</evidence>
<proteinExistence type="predicted"/>
<comment type="caution">
    <text evidence="3">The sequence shown here is derived from an EMBL/GenBank/DDBJ whole genome shotgun (WGS) entry which is preliminary data.</text>
</comment>
<organism evidence="3 4">
    <name type="scientific">Novosphingobium aquae</name>
    <dbReference type="NCBI Taxonomy" id="3133435"/>
    <lineage>
        <taxon>Bacteria</taxon>
        <taxon>Pseudomonadati</taxon>
        <taxon>Pseudomonadota</taxon>
        <taxon>Alphaproteobacteria</taxon>
        <taxon>Sphingomonadales</taxon>
        <taxon>Sphingomonadaceae</taxon>
        <taxon>Novosphingobium</taxon>
    </lineage>
</organism>
<dbReference type="EMBL" id="JBBHJY010000001">
    <property type="protein sequence ID" value="MEJ6008571.1"/>
    <property type="molecule type" value="Genomic_DNA"/>
</dbReference>
<evidence type="ECO:0000259" key="2">
    <source>
        <dbReference type="Pfam" id="PF02517"/>
    </source>
</evidence>
<evidence type="ECO:0000313" key="3">
    <source>
        <dbReference type="EMBL" id="MEJ6008571.1"/>
    </source>
</evidence>
<dbReference type="RefSeq" id="WP_339964145.1">
    <property type="nucleotide sequence ID" value="NZ_JBBHJY010000001.1"/>
</dbReference>
<dbReference type="PANTHER" id="PTHR39430">
    <property type="entry name" value="MEMBRANE-ASSOCIATED PROTEASE-RELATED"/>
    <property type="match status" value="1"/>
</dbReference>
<evidence type="ECO:0000256" key="1">
    <source>
        <dbReference type="SAM" id="Phobius"/>
    </source>
</evidence>